<dbReference type="RefSeq" id="WP_126844692.1">
    <property type="nucleotide sequence ID" value="NZ_CP100364.1"/>
</dbReference>
<sequence>MSRTRTPYPASTRFLQVLRVQDVTDGMRRVTLGGPQLAAHVADNGCAVPEFRSDNFDDSIKLILPQAPGEKPVGPTQREGKLAWPAKSSSSPRRTYTVRRFDSQHGELDVDFVLHGTGPATSWAAQTQPGDTVQIAGPKSTSSQPQGVDWILAAGDATALPALSRWLEEWPAGQRGKFFIVVDEHSHRQQFPCPDGVEITWLFHSEGDTLYDAISATEWWDGEVFAWVAGESASLKPIRRWLHDTKGLRKHQMHFSGYWKSRMKHRSTAPRREPETLANPSTRTTATKAFESTQAKPQPYADSEHSEDSASHLNSHAEFAALSDLTAAFAIRTAVTVGLGTALATAPREVHELAAATNTQPAGLEKLLLYLETLDMVSPVASAQWQLTDSGRILADEATIERLSADNQRNHAVLAALVHLRAALVDGYHPGVADATQKSPGLGTPTTTAALNTTAGEPGTVAGATDSETANNVVIPVTAELARRDDGAAIEYLHDLYRTRQQAGADSLRLACQCRLPDSTDETGAAARSAASRSTAARSNAERALVTFALYGDQLRSVEELYYLFGRAGLPAPTVGKNGSAPLDDDGYRVFEFLT</sequence>
<dbReference type="InterPro" id="IPR039261">
    <property type="entry name" value="FNR_nucleotide-bd"/>
</dbReference>
<dbReference type="InterPro" id="IPR036390">
    <property type="entry name" value="WH_DNA-bd_sf"/>
</dbReference>
<dbReference type="Pfam" id="PF04954">
    <property type="entry name" value="SIP"/>
    <property type="match status" value="1"/>
</dbReference>
<dbReference type="InterPro" id="IPR017927">
    <property type="entry name" value="FAD-bd_FR_type"/>
</dbReference>
<accession>A0AAP4BUH0</accession>
<dbReference type="Gene3D" id="3.40.50.80">
    <property type="entry name" value="Nucleotide-binding domain of ferredoxin-NADP reductase (FNR) module"/>
    <property type="match status" value="1"/>
</dbReference>
<dbReference type="PANTHER" id="PTHR30157">
    <property type="entry name" value="FERRIC REDUCTASE, NADPH-DEPENDENT"/>
    <property type="match status" value="1"/>
</dbReference>
<feature type="compositionally biased region" description="Polar residues" evidence="1">
    <location>
        <begin position="278"/>
        <end position="296"/>
    </location>
</feature>
<organism evidence="3 4">
    <name type="scientific">Corynebacterium propinquum</name>
    <dbReference type="NCBI Taxonomy" id="43769"/>
    <lineage>
        <taxon>Bacteria</taxon>
        <taxon>Bacillati</taxon>
        <taxon>Actinomycetota</taxon>
        <taxon>Actinomycetes</taxon>
        <taxon>Mycobacteriales</taxon>
        <taxon>Corynebacteriaceae</taxon>
        <taxon>Corynebacterium</taxon>
    </lineage>
</organism>
<dbReference type="PROSITE" id="PS51384">
    <property type="entry name" value="FAD_FR"/>
    <property type="match status" value="1"/>
</dbReference>
<feature type="domain" description="FAD-binding FR-type" evidence="2">
    <location>
        <begin position="10"/>
        <end position="145"/>
    </location>
</feature>
<dbReference type="SUPFAM" id="SSF63380">
    <property type="entry name" value="Riboflavin synthase domain-like"/>
    <property type="match status" value="1"/>
</dbReference>
<dbReference type="Pfam" id="PF08021">
    <property type="entry name" value="FAD_binding_9"/>
    <property type="match status" value="1"/>
</dbReference>
<dbReference type="AlphaFoldDB" id="A0AAP4BUH0"/>
<evidence type="ECO:0000313" key="4">
    <source>
        <dbReference type="Proteomes" id="UP001226160"/>
    </source>
</evidence>
<protein>
    <submittedName>
        <fullName evidence="3">Siderophore-interacting protein</fullName>
    </submittedName>
</protein>
<dbReference type="Proteomes" id="UP001226160">
    <property type="component" value="Unassembled WGS sequence"/>
</dbReference>
<proteinExistence type="predicted"/>
<evidence type="ECO:0000259" key="2">
    <source>
        <dbReference type="PROSITE" id="PS51384"/>
    </source>
</evidence>
<dbReference type="InterPro" id="IPR017938">
    <property type="entry name" value="Riboflavin_synthase-like_b-brl"/>
</dbReference>
<dbReference type="GO" id="GO:0016491">
    <property type="term" value="F:oxidoreductase activity"/>
    <property type="evidence" value="ECO:0007669"/>
    <property type="project" value="InterPro"/>
</dbReference>
<evidence type="ECO:0000256" key="1">
    <source>
        <dbReference type="SAM" id="MobiDB-lite"/>
    </source>
</evidence>
<dbReference type="EMBL" id="JASNVP010000003">
    <property type="protein sequence ID" value="MDK4325731.1"/>
    <property type="molecule type" value="Genomic_DNA"/>
</dbReference>
<dbReference type="InterPro" id="IPR007037">
    <property type="entry name" value="SIP_rossman_dom"/>
</dbReference>
<dbReference type="Gene3D" id="1.10.10.10">
    <property type="entry name" value="Winged helix-like DNA-binding domain superfamily/Winged helix DNA-binding domain"/>
    <property type="match status" value="1"/>
</dbReference>
<gene>
    <name evidence="3" type="ORF">QPX54_04275</name>
</gene>
<dbReference type="InterPro" id="IPR039374">
    <property type="entry name" value="SIP_fam"/>
</dbReference>
<dbReference type="PANTHER" id="PTHR30157:SF0">
    <property type="entry name" value="NADPH-DEPENDENT FERRIC-CHELATE REDUCTASE"/>
    <property type="match status" value="1"/>
</dbReference>
<dbReference type="InterPro" id="IPR036388">
    <property type="entry name" value="WH-like_DNA-bd_sf"/>
</dbReference>
<dbReference type="SUPFAM" id="SSF46785">
    <property type="entry name" value="Winged helix' DNA-binding domain"/>
    <property type="match status" value="1"/>
</dbReference>
<name>A0AAP4BUH0_9CORY</name>
<dbReference type="InterPro" id="IPR013113">
    <property type="entry name" value="SIP_FAD-bd"/>
</dbReference>
<comment type="caution">
    <text evidence="3">The sequence shown here is derived from an EMBL/GenBank/DDBJ whole genome shotgun (WGS) entry which is preliminary data.</text>
</comment>
<evidence type="ECO:0000313" key="3">
    <source>
        <dbReference type="EMBL" id="MDK4325731.1"/>
    </source>
</evidence>
<feature type="region of interest" description="Disordered" evidence="1">
    <location>
        <begin position="264"/>
        <end position="312"/>
    </location>
</feature>
<dbReference type="CDD" id="cd06193">
    <property type="entry name" value="siderophore_interacting"/>
    <property type="match status" value="1"/>
</dbReference>
<reference evidence="3" key="1">
    <citation type="submission" date="2023-05" db="EMBL/GenBank/DDBJ databases">
        <title>Metabolic capabilities are highly conserved among human nasal-associated Corynebacterium species in pangenomic analyses.</title>
        <authorList>
            <person name="Tran T.H."/>
            <person name="Roberts A.Q."/>
            <person name="Escapa I.F."/>
            <person name="Gao W."/>
            <person name="Conlan S."/>
            <person name="Kong H."/>
            <person name="Segre J.A."/>
            <person name="Kelly M.S."/>
            <person name="Lemon K.P."/>
        </authorList>
    </citation>
    <scope>NUCLEOTIDE SEQUENCE</scope>
    <source>
        <strain evidence="3">KPL2654</strain>
    </source>
</reference>
<dbReference type="Gene3D" id="2.40.30.10">
    <property type="entry name" value="Translation factors"/>
    <property type="match status" value="1"/>
</dbReference>
<feature type="region of interest" description="Disordered" evidence="1">
    <location>
        <begin position="66"/>
        <end position="90"/>
    </location>
</feature>